<dbReference type="KEGG" id="vff:VITFI_CDS0315"/>
<feature type="domain" description="TIR" evidence="1">
    <location>
        <begin position="2"/>
        <end position="139"/>
    </location>
</feature>
<protein>
    <submittedName>
        <fullName evidence="2">TIR protein</fullName>
    </submittedName>
</protein>
<dbReference type="InterPro" id="IPR027417">
    <property type="entry name" value="P-loop_NTPase"/>
</dbReference>
<proteinExistence type="predicted"/>
<organism evidence="2 3">
    <name type="scientific">Vitreoscilla filiformis</name>
    <dbReference type="NCBI Taxonomy" id="63"/>
    <lineage>
        <taxon>Bacteria</taxon>
        <taxon>Pseudomonadati</taxon>
        <taxon>Pseudomonadota</taxon>
        <taxon>Betaproteobacteria</taxon>
        <taxon>Neisseriales</taxon>
        <taxon>Neisseriaceae</taxon>
        <taxon>Vitreoscilla</taxon>
    </lineage>
</organism>
<dbReference type="AlphaFoldDB" id="A0A221KAN5"/>
<sequence>MTRQRIFISYKRNTEFDQPLAERLLARLHAQGHDVFLDQTMVVGENWVKRIQQELVAADFLVLLLSEHSVQSQMVAEEVRMAMEQRKRSGTRPVILPVRVRFEGALPYDLGACLNQVNYALWRDPSDDERLLSELTRAVTGLADLPAPTLSGAGLAADVPLPSANPRAALGTGAPRGPLEAPEGTISPESPFYVTRLADGVAEEEQQHAGYTLTIQAPRQMGKSSLLGRVMQRAQHAGKQVAFVDFQGFGTAELADPNTLYHQFCYLVEDALGLASELDKHWAAPLPPLQKATRFMERRILPACQPGGLLLALDEADALLDAPTSSDFFGMLRSWHNMRAMRPAWKLFALAQVISTEPHMLIENLSQSPFNVGTNLRLEDFTREEVMQMNASHGAPLGAGELAQLYELLAGHPYLMRKALYLLSKRRHTLLDLLREADSESGPFGDHLRAMLARLHARPDLLMAMRSALRTGMADTAQRHRLMAGGVLKESGGRLVARCPLYSLYLTRVL</sequence>
<dbReference type="InterPro" id="IPR000157">
    <property type="entry name" value="TIR_dom"/>
</dbReference>
<dbReference type="SUPFAM" id="SSF52540">
    <property type="entry name" value="P-loop containing nucleoside triphosphate hydrolases"/>
    <property type="match status" value="1"/>
</dbReference>
<dbReference type="PROSITE" id="PS50104">
    <property type="entry name" value="TIR"/>
    <property type="match status" value="1"/>
</dbReference>
<dbReference type="InterPro" id="IPR035897">
    <property type="entry name" value="Toll_tir_struct_dom_sf"/>
</dbReference>
<dbReference type="Pfam" id="PF13676">
    <property type="entry name" value="TIR_2"/>
    <property type="match status" value="1"/>
</dbReference>
<keyword evidence="3" id="KW-1185">Reference proteome</keyword>
<dbReference type="RefSeq" id="WP_089415511.1">
    <property type="nucleotide sequence ID" value="NZ_CP022423.1"/>
</dbReference>
<name>A0A221KAN5_VITFI</name>
<evidence type="ECO:0000259" key="1">
    <source>
        <dbReference type="PROSITE" id="PS50104"/>
    </source>
</evidence>
<dbReference type="OrthoDB" id="5522963at2"/>
<dbReference type="SUPFAM" id="SSF52200">
    <property type="entry name" value="Toll/Interleukin receptor TIR domain"/>
    <property type="match status" value="1"/>
</dbReference>
<dbReference type="Pfam" id="PF14516">
    <property type="entry name" value="AAA_35"/>
    <property type="match status" value="1"/>
</dbReference>
<evidence type="ECO:0000313" key="2">
    <source>
        <dbReference type="EMBL" id="ASM76094.1"/>
    </source>
</evidence>
<gene>
    <name evidence="2" type="ORF">VITFI_CDS0315</name>
</gene>
<dbReference type="EMBL" id="CP022423">
    <property type="protein sequence ID" value="ASM76094.1"/>
    <property type="molecule type" value="Genomic_DNA"/>
</dbReference>
<dbReference type="Gene3D" id="3.40.50.300">
    <property type="entry name" value="P-loop containing nucleotide triphosphate hydrolases"/>
    <property type="match status" value="1"/>
</dbReference>
<dbReference type="Gene3D" id="3.40.50.10140">
    <property type="entry name" value="Toll/interleukin-1 receptor homology (TIR) domain"/>
    <property type="match status" value="1"/>
</dbReference>
<evidence type="ECO:0000313" key="3">
    <source>
        <dbReference type="Proteomes" id="UP000199729"/>
    </source>
</evidence>
<dbReference type="Proteomes" id="UP000199729">
    <property type="component" value="Chromosome"/>
</dbReference>
<dbReference type="SMART" id="SM00255">
    <property type="entry name" value="TIR"/>
    <property type="match status" value="1"/>
</dbReference>
<reference evidence="2 3" key="1">
    <citation type="submission" date="2017-07" db="EMBL/GenBank/DDBJ databases">
        <title>Complete Genome Sequence of the cosmetic ferment Vitreoscilla filiformis (ATCC15551).</title>
        <authorList>
            <person name="Contreras S."/>
            <person name="Sagory-Zalkind P."/>
            <person name="Blanquart H."/>
            <person name="Iltis A."/>
            <person name="Morand S.C."/>
        </authorList>
    </citation>
    <scope>NUCLEOTIDE SEQUENCE [LARGE SCALE GENOMIC DNA]</scope>
    <source>
        <strain evidence="2 3">ATCC 15551</strain>
    </source>
</reference>
<dbReference type="GO" id="GO:0007165">
    <property type="term" value="P:signal transduction"/>
    <property type="evidence" value="ECO:0007669"/>
    <property type="project" value="InterPro"/>
</dbReference>
<accession>A0A221KAN5</accession>